<accession>A0A8J2UB95</accession>
<evidence type="ECO:0000313" key="4">
    <source>
        <dbReference type="Proteomes" id="UP000607559"/>
    </source>
</evidence>
<dbReference type="GO" id="GO:0016831">
    <property type="term" value="F:carboxy-lyase activity"/>
    <property type="evidence" value="ECO:0007669"/>
    <property type="project" value="UniProtKB-KW"/>
</dbReference>
<dbReference type="Gene3D" id="3.40.50.970">
    <property type="match status" value="1"/>
</dbReference>
<evidence type="ECO:0000256" key="1">
    <source>
        <dbReference type="ARBA" id="ARBA00022793"/>
    </source>
</evidence>
<name>A0A8J2UB95_9BACT</name>
<sequence length="152" mass="16757">MFNFKIATKAFDAAGIDFLINVPATGMSPIYQFYSDRSACLYSSREEEAIAIASGISIGGKLPLVLVQQSGVGNMLNAYIGIADGYGIYFPILVLDRGKDDENPIQAHSSFRTIPIIKTFGAPCYLDFKGEESISRFSSEIAKETRWFLSKY</sequence>
<evidence type="ECO:0008006" key="5">
    <source>
        <dbReference type="Google" id="ProtNLM"/>
    </source>
</evidence>
<keyword evidence="1" id="KW-0210">Decarboxylase</keyword>
<dbReference type="InterPro" id="IPR029061">
    <property type="entry name" value="THDP-binding"/>
</dbReference>
<keyword evidence="4" id="KW-1185">Reference proteome</keyword>
<dbReference type="RefSeq" id="WP_188930253.1">
    <property type="nucleotide sequence ID" value="NZ_BMJC01000001.1"/>
</dbReference>
<evidence type="ECO:0000313" key="3">
    <source>
        <dbReference type="EMBL" id="GGA93295.1"/>
    </source>
</evidence>
<protein>
    <recommendedName>
        <fullName evidence="5">Thiamine pyrophosphate enzyme N-terminal TPP-binding domain-containing protein</fullName>
    </recommendedName>
</protein>
<reference evidence="3" key="1">
    <citation type="journal article" date="2014" name="Int. J. Syst. Evol. Microbiol.">
        <title>Complete genome sequence of Corynebacterium casei LMG S-19264T (=DSM 44701T), isolated from a smear-ripened cheese.</title>
        <authorList>
            <consortium name="US DOE Joint Genome Institute (JGI-PGF)"/>
            <person name="Walter F."/>
            <person name="Albersmeier A."/>
            <person name="Kalinowski J."/>
            <person name="Ruckert C."/>
        </authorList>
    </citation>
    <scope>NUCLEOTIDE SEQUENCE</scope>
    <source>
        <strain evidence="3">CGMCC 1.15448</strain>
    </source>
</reference>
<reference evidence="3" key="2">
    <citation type="submission" date="2020-09" db="EMBL/GenBank/DDBJ databases">
        <authorList>
            <person name="Sun Q."/>
            <person name="Zhou Y."/>
        </authorList>
    </citation>
    <scope>NUCLEOTIDE SEQUENCE</scope>
    <source>
        <strain evidence="3">CGMCC 1.15448</strain>
    </source>
</reference>
<proteinExistence type="predicted"/>
<comment type="caution">
    <text evidence="3">The sequence shown here is derived from an EMBL/GenBank/DDBJ whole genome shotgun (WGS) entry which is preliminary data.</text>
</comment>
<evidence type="ECO:0000256" key="2">
    <source>
        <dbReference type="ARBA" id="ARBA00023239"/>
    </source>
</evidence>
<organism evidence="3 4">
    <name type="scientific">Puia dinghuensis</name>
    <dbReference type="NCBI Taxonomy" id="1792502"/>
    <lineage>
        <taxon>Bacteria</taxon>
        <taxon>Pseudomonadati</taxon>
        <taxon>Bacteroidota</taxon>
        <taxon>Chitinophagia</taxon>
        <taxon>Chitinophagales</taxon>
        <taxon>Chitinophagaceae</taxon>
        <taxon>Puia</taxon>
    </lineage>
</organism>
<keyword evidence="2" id="KW-0456">Lyase</keyword>
<dbReference type="EMBL" id="BMJC01000001">
    <property type="protein sequence ID" value="GGA93295.1"/>
    <property type="molecule type" value="Genomic_DNA"/>
</dbReference>
<dbReference type="PANTHER" id="PTHR42818">
    <property type="entry name" value="SULFOPYRUVATE DECARBOXYLASE SUBUNIT ALPHA"/>
    <property type="match status" value="1"/>
</dbReference>
<dbReference type="InterPro" id="IPR051818">
    <property type="entry name" value="TPP_dependent_decarboxylase"/>
</dbReference>
<gene>
    <name evidence="3" type="ORF">GCM10011511_15880</name>
</gene>
<dbReference type="Proteomes" id="UP000607559">
    <property type="component" value="Unassembled WGS sequence"/>
</dbReference>
<dbReference type="PANTHER" id="PTHR42818:SF1">
    <property type="entry name" value="SULFOPYRUVATE DECARBOXYLASE"/>
    <property type="match status" value="1"/>
</dbReference>
<dbReference type="SUPFAM" id="SSF52518">
    <property type="entry name" value="Thiamin diphosphate-binding fold (THDP-binding)"/>
    <property type="match status" value="1"/>
</dbReference>
<dbReference type="AlphaFoldDB" id="A0A8J2UB95"/>